<evidence type="ECO:0000313" key="3">
    <source>
        <dbReference type="EMBL" id="KAH1187119.1"/>
    </source>
</evidence>
<dbReference type="InterPro" id="IPR040943">
    <property type="entry name" value="DUF5571"/>
</dbReference>
<evidence type="ECO:0000256" key="1">
    <source>
        <dbReference type="SAM" id="MobiDB-lite"/>
    </source>
</evidence>
<feature type="compositionally biased region" description="Polar residues" evidence="1">
    <location>
        <begin position="309"/>
        <end position="325"/>
    </location>
</feature>
<organism evidence="3 4">
    <name type="scientific">Mauremys mutica</name>
    <name type="common">yellowpond turtle</name>
    <dbReference type="NCBI Taxonomy" id="74926"/>
    <lineage>
        <taxon>Eukaryota</taxon>
        <taxon>Metazoa</taxon>
        <taxon>Chordata</taxon>
        <taxon>Craniata</taxon>
        <taxon>Vertebrata</taxon>
        <taxon>Euteleostomi</taxon>
        <taxon>Archelosauria</taxon>
        <taxon>Testudinata</taxon>
        <taxon>Testudines</taxon>
        <taxon>Cryptodira</taxon>
        <taxon>Durocryptodira</taxon>
        <taxon>Testudinoidea</taxon>
        <taxon>Geoemydidae</taxon>
        <taxon>Geoemydinae</taxon>
        <taxon>Mauremys</taxon>
    </lineage>
</organism>
<comment type="caution">
    <text evidence="3">The sequence shown here is derived from an EMBL/GenBank/DDBJ whole genome shotgun (WGS) entry which is preliminary data.</text>
</comment>
<proteinExistence type="predicted"/>
<dbReference type="AlphaFoldDB" id="A0A9D3XT22"/>
<evidence type="ECO:0000259" key="2">
    <source>
        <dbReference type="Pfam" id="PF15663"/>
    </source>
</evidence>
<dbReference type="GO" id="GO:0016973">
    <property type="term" value="P:poly(A)+ mRNA export from nucleus"/>
    <property type="evidence" value="ECO:0007669"/>
    <property type="project" value="TreeGrafter"/>
</dbReference>
<dbReference type="InterPro" id="IPR041686">
    <property type="entry name" value="Znf-CCCH_3"/>
</dbReference>
<sequence>MEIQQKYNRISCFWETQPLGCVRISCVFHHSKPRNINGLFLPPSSNATLQKEVQEGTLHPAHTQEPLKGQESILRPIHPPLIINISLEEEEEEEEEENYASYLLTKTPADIEEEKAIKEMCYKSVGEYYRIQTPQENQSAKIMSSTLDNELLKPMETGRDLQEGDGVTVPTKFNIIERQGEVTASLDGNTRTDLGAFENGGGDCYVPQRSIFVGGKQSEILTGEKELITSRRSDVKAMSHTEPVKKRHFKGVKKKKWISEEPKNSFSMFAGKAMHASNPKGKANCQQNDQSKDAENTYVPSQRAIGRSISLNSPEPGRSTNMTYSNVSVTKESKLNLSTGYLSTAASTPTFLSAFNSSGLSFWERFAVSPCTGLSTTACKSSIHRGSVGASSIRGTTCIFGSLNRPSISSAVIAVNTLCSPDAIGSTINTAGTVSTIDATYTVSATGTIGTSNINTLLSWTNVTRSSSGTDGTNYILNILTTSSPIIS</sequence>
<keyword evidence="4" id="KW-1185">Reference proteome</keyword>
<dbReference type="PANTHER" id="PTHR15725">
    <property type="entry name" value="ZN-FINGER, C-X8-C-X5-C-X3-H TYPE-CONTAINING"/>
    <property type="match status" value="1"/>
</dbReference>
<reference evidence="3" key="1">
    <citation type="submission" date="2021-09" db="EMBL/GenBank/DDBJ databases">
        <title>The genome of Mauremys mutica provides insights into the evolution of semi-aquatic lifestyle.</title>
        <authorList>
            <person name="Gong S."/>
            <person name="Gao Y."/>
        </authorList>
    </citation>
    <scope>NUCLEOTIDE SEQUENCE</scope>
    <source>
        <strain evidence="3">MM-2020</strain>
        <tissue evidence="3">Muscle</tissue>
    </source>
</reference>
<dbReference type="EMBL" id="JAHDVG010000463">
    <property type="protein sequence ID" value="KAH1187119.1"/>
    <property type="molecule type" value="Genomic_DNA"/>
</dbReference>
<evidence type="ECO:0000313" key="4">
    <source>
        <dbReference type="Proteomes" id="UP000827986"/>
    </source>
</evidence>
<gene>
    <name evidence="3" type="ORF">KIL84_019868</name>
</gene>
<dbReference type="Pfam" id="PF17732">
    <property type="entry name" value="DUF5571"/>
    <property type="match status" value="1"/>
</dbReference>
<feature type="region of interest" description="Disordered" evidence="1">
    <location>
        <begin position="277"/>
        <end position="325"/>
    </location>
</feature>
<dbReference type="Pfam" id="PF15663">
    <property type="entry name" value="zf-CCCH_3"/>
    <property type="match status" value="1"/>
</dbReference>
<dbReference type="PANTHER" id="PTHR15725:SF1">
    <property type="entry name" value="RIKEN CDNA 1700017N19 GENE"/>
    <property type="match status" value="1"/>
</dbReference>
<accession>A0A9D3XT22</accession>
<name>A0A9D3XT22_9SAUR</name>
<dbReference type="Proteomes" id="UP000827986">
    <property type="component" value="Unassembled WGS sequence"/>
</dbReference>
<protein>
    <recommendedName>
        <fullName evidence="2">Zinc-finger CCCH domain-containing protein</fullName>
    </recommendedName>
</protein>
<feature type="domain" description="Zinc-finger CCCH" evidence="2">
    <location>
        <begin position="1"/>
        <end position="51"/>
    </location>
</feature>